<accession>A0A859F9W4</accession>
<organism evidence="2 3">
    <name type="scientific">Paenalkalicoccus suaedae</name>
    <dbReference type="NCBI Taxonomy" id="2592382"/>
    <lineage>
        <taxon>Bacteria</taxon>
        <taxon>Bacillati</taxon>
        <taxon>Bacillota</taxon>
        <taxon>Bacilli</taxon>
        <taxon>Bacillales</taxon>
        <taxon>Bacillaceae</taxon>
        <taxon>Paenalkalicoccus</taxon>
    </lineage>
</organism>
<keyword evidence="3" id="KW-1185">Reference proteome</keyword>
<evidence type="ECO:0000313" key="3">
    <source>
        <dbReference type="Proteomes" id="UP000318138"/>
    </source>
</evidence>
<evidence type="ECO:0008006" key="4">
    <source>
        <dbReference type="Google" id="ProtNLM"/>
    </source>
</evidence>
<dbReference type="KEGG" id="psua:FLK61_24780"/>
<dbReference type="EMBL" id="CP041372">
    <property type="protein sequence ID" value="QKS69993.1"/>
    <property type="molecule type" value="Genomic_DNA"/>
</dbReference>
<feature type="transmembrane region" description="Helical" evidence="1">
    <location>
        <begin position="183"/>
        <end position="205"/>
    </location>
</feature>
<keyword evidence="1" id="KW-1133">Transmembrane helix</keyword>
<dbReference type="AlphaFoldDB" id="A0A859F9W4"/>
<gene>
    <name evidence="2" type="ORF">FLK61_24780</name>
</gene>
<dbReference type="Proteomes" id="UP000318138">
    <property type="component" value="Chromosome"/>
</dbReference>
<dbReference type="RefSeq" id="WP_176008037.1">
    <property type="nucleotide sequence ID" value="NZ_CP041372.2"/>
</dbReference>
<evidence type="ECO:0000256" key="1">
    <source>
        <dbReference type="SAM" id="Phobius"/>
    </source>
</evidence>
<feature type="transmembrane region" description="Helical" evidence="1">
    <location>
        <begin position="229"/>
        <end position="252"/>
    </location>
</feature>
<keyword evidence="1" id="KW-0472">Membrane</keyword>
<sequence length="405" mass="46308">MVWYELTKLLRTRALFVMLTVFLGFNAYFIISHSYLQEEVQAANDMVDWYGPTFTDESLEQMETDLMEEVQSISPGEEALADFFEDGRDRSIYDAEQDRRLNITYTYLLFAKHGVEAFKGYDPEVLKGQVSENYQLGSMGSSIEQVNINRATERYHEIMATEEHKAWYFLEGSSINTLLFKDLFTFVCMQLIILSVYTVALIVGYERDAKTELTILATKQGRPLLYKKLLAAFIGVSALIFTILGMTLLVYFTVFNYANVWQAPLTNVFTLRMDGPAIHWFSMSFLEYLLYVIVLVFLSSYVIAGATFAATIWIPQTYVAAVAVLVLFLNLIALPFIGVFPGEVMFLSMFNPMYVLFNLGAITEVSSSPMGLREFVFITLGIWLTISMLVVWRSSRFYMIKDVKA</sequence>
<feature type="transmembrane region" description="Helical" evidence="1">
    <location>
        <begin position="12"/>
        <end position="31"/>
    </location>
</feature>
<name>A0A859F9W4_9BACI</name>
<feature type="transmembrane region" description="Helical" evidence="1">
    <location>
        <begin position="317"/>
        <end position="338"/>
    </location>
</feature>
<keyword evidence="1" id="KW-0812">Transmembrane</keyword>
<protein>
    <recommendedName>
        <fullName evidence="4">ABC transporter permease</fullName>
    </recommendedName>
</protein>
<reference evidence="3" key="1">
    <citation type="submission" date="2019-07" db="EMBL/GenBank/DDBJ databases">
        <title>Bacillus alkalisoli sp. nov. isolated from saline soil.</title>
        <authorList>
            <person name="Sun J.-Q."/>
            <person name="Xu L."/>
        </authorList>
    </citation>
    <scope>NUCLEOTIDE SEQUENCE [LARGE SCALE GENOMIC DNA]</scope>
    <source>
        <strain evidence="3">M4U3P1</strain>
    </source>
</reference>
<evidence type="ECO:0000313" key="2">
    <source>
        <dbReference type="EMBL" id="QKS69993.1"/>
    </source>
</evidence>
<feature type="transmembrane region" description="Helical" evidence="1">
    <location>
        <begin position="375"/>
        <end position="392"/>
    </location>
</feature>
<feature type="transmembrane region" description="Helical" evidence="1">
    <location>
        <begin position="288"/>
        <end position="310"/>
    </location>
</feature>
<proteinExistence type="predicted"/>